<evidence type="ECO:0000313" key="2">
    <source>
        <dbReference type="Proteomes" id="UP000015241"/>
    </source>
</evidence>
<sequence>MLRQESTPRLEYCLELSVLFHVVRFNGPFSSSLKHTAIGTSTTEHPWPRAADLLDLLCKIPSLETLVIKNATRFSILPEERRYRHVQLPHLRTIRLSADASEGTILRLNNIDAPSLMSLDRTSMYIPQSPLGQRFAAHTRGHCTAGGSDRPHKHVELNLFFLIYQHVLDLLKLRCFALEMEDMLYETSLAVLEPMYQVKTFWLTGPRVAEYLGQSPPKHIAIEEVVLG</sequence>
<proteinExistence type="predicted"/>
<evidence type="ECO:0008006" key="3">
    <source>
        <dbReference type="Google" id="ProtNLM"/>
    </source>
</evidence>
<name>S8E7M1_FOMSC</name>
<reference evidence="1 2" key="1">
    <citation type="journal article" date="2012" name="Science">
        <title>The Paleozoic origin of enzymatic lignin decomposition reconstructed from 31 fungal genomes.</title>
        <authorList>
            <person name="Floudas D."/>
            <person name="Binder M."/>
            <person name="Riley R."/>
            <person name="Barry K."/>
            <person name="Blanchette R.A."/>
            <person name="Henrissat B."/>
            <person name="Martinez A.T."/>
            <person name="Otillar R."/>
            <person name="Spatafora J.W."/>
            <person name="Yadav J.S."/>
            <person name="Aerts A."/>
            <person name="Benoit I."/>
            <person name="Boyd A."/>
            <person name="Carlson A."/>
            <person name="Copeland A."/>
            <person name="Coutinho P.M."/>
            <person name="de Vries R.P."/>
            <person name="Ferreira P."/>
            <person name="Findley K."/>
            <person name="Foster B."/>
            <person name="Gaskell J."/>
            <person name="Glotzer D."/>
            <person name="Gorecki P."/>
            <person name="Heitman J."/>
            <person name="Hesse C."/>
            <person name="Hori C."/>
            <person name="Igarashi K."/>
            <person name="Jurgens J.A."/>
            <person name="Kallen N."/>
            <person name="Kersten P."/>
            <person name="Kohler A."/>
            <person name="Kuees U."/>
            <person name="Kumar T.K.A."/>
            <person name="Kuo A."/>
            <person name="LaButti K."/>
            <person name="Larrondo L.F."/>
            <person name="Lindquist E."/>
            <person name="Ling A."/>
            <person name="Lombard V."/>
            <person name="Lucas S."/>
            <person name="Lundell T."/>
            <person name="Martin R."/>
            <person name="McLaughlin D.J."/>
            <person name="Morgenstern I."/>
            <person name="Morin E."/>
            <person name="Murat C."/>
            <person name="Nagy L.G."/>
            <person name="Nolan M."/>
            <person name="Ohm R.A."/>
            <person name="Patyshakuliyeva A."/>
            <person name="Rokas A."/>
            <person name="Ruiz-Duenas F.J."/>
            <person name="Sabat G."/>
            <person name="Salamov A."/>
            <person name="Samejima M."/>
            <person name="Schmutz J."/>
            <person name="Slot J.C."/>
            <person name="St John F."/>
            <person name="Stenlid J."/>
            <person name="Sun H."/>
            <person name="Sun S."/>
            <person name="Syed K."/>
            <person name="Tsang A."/>
            <person name="Wiebenga A."/>
            <person name="Young D."/>
            <person name="Pisabarro A."/>
            <person name="Eastwood D.C."/>
            <person name="Martin F."/>
            <person name="Cullen D."/>
            <person name="Grigoriev I.V."/>
            <person name="Hibbett D.S."/>
        </authorList>
    </citation>
    <scope>NUCLEOTIDE SEQUENCE</scope>
    <source>
        <strain evidence="2">FP-58527</strain>
    </source>
</reference>
<dbReference type="InParanoid" id="S8E7M1"/>
<dbReference type="HOGENOM" id="CLU_1214788_0_0_1"/>
<evidence type="ECO:0000313" key="1">
    <source>
        <dbReference type="EMBL" id="EPS99333.1"/>
    </source>
</evidence>
<dbReference type="Proteomes" id="UP000015241">
    <property type="component" value="Unassembled WGS sequence"/>
</dbReference>
<dbReference type="AlphaFoldDB" id="S8E7M1"/>
<gene>
    <name evidence="1" type="ORF">FOMPIDRAFT_90296</name>
</gene>
<organism evidence="1 2">
    <name type="scientific">Fomitopsis schrenkii</name>
    <name type="common">Brown rot fungus</name>
    <dbReference type="NCBI Taxonomy" id="2126942"/>
    <lineage>
        <taxon>Eukaryota</taxon>
        <taxon>Fungi</taxon>
        <taxon>Dikarya</taxon>
        <taxon>Basidiomycota</taxon>
        <taxon>Agaricomycotina</taxon>
        <taxon>Agaricomycetes</taxon>
        <taxon>Polyporales</taxon>
        <taxon>Fomitopsis</taxon>
    </lineage>
</organism>
<protein>
    <recommendedName>
        <fullName evidence="3">F-box domain-containing protein</fullName>
    </recommendedName>
</protein>
<accession>S8E7M1</accession>
<dbReference type="EMBL" id="KE504157">
    <property type="protein sequence ID" value="EPS99333.1"/>
    <property type="molecule type" value="Genomic_DNA"/>
</dbReference>
<keyword evidence="2" id="KW-1185">Reference proteome</keyword>